<dbReference type="Proteomes" id="UP000248349">
    <property type="component" value="Unassembled WGS sequence"/>
</dbReference>
<dbReference type="RefSeq" id="XP_025434835.1">
    <property type="nucleotide sequence ID" value="XM_025571531.1"/>
</dbReference>
<dbReference type="EMBL" id="KZ821220">
    <property type="protein sequence ID" value="PYH48853.1"/>
    <property type="molecule type" value="Genomic_DNA"/>
</dbReference>
<gene>
    <name evidence="1" type="ORF">BP01DRAFT_288252</name>
</gene>
<reference evidence="1 2" key="1">
    <citation type="submission" date="2016-12" db="EMBL/GenBank/DDBJ databases">
        <title>The genomes of Aspergillus section Nigri reveals drivers in fungal speciation.</title>
        <authorList>
            <consortium name="DOE Joint Genome Institute"/>
            <person name="Vesth T.C."/>
            <person name="Nybo J."/>
            <person name="Theobald S."/>
            <person name="Brandl J."/>
            <person name="Frisvad J.C."/>
            <person name="Nielsen K.F."/>
            <person name="Lyhne E.K."/>
            <person name="Kogle M.E."/>
            <person name="Kuo A."/>
            <person name="Riley R."/>
            <person name="Clum A."/>
            <person name="Nolan M."/>
            <person name="Lipzen A."/>
            <person name="Salamov A."/>
            <person name="Henrissat B."/>
            <person name="Wiebenga A."/>
            <person name="De Vries R.P."/>
            <person name="Grigoriev I.V."/>
            <person name="Mortensen U.H."/>
            <person name="Andersen M.R."/>
            <person name="Baker S.E."/>
        </authorList>
    </citation>
    <scope>NUCLEOTIDE SEQUENCE [LARGE SCALE GENOMIC DNA]</scope>
    <source>
        <strain evidence="1 2">JOP 1030-1</strain>
    </source>
</reference>
<proteinExistence type="predicted"/>
<organism evidence="1 2">
    <name type="scientific">Aspergillus saccharolyticus JOP 1030-1</name>
    <dbReference type="NCBI Taxonomy" id="1450539"/>
    <lineage>
        <taxon>Eukaryota</taxon>
        <taxon>Fungi</taxon>
        <taxon>Dikarya</taxon>
        <taxon>Ascomycota</taxon>
        <taxon>Pezizomycotina</taxon>
        <taxon>Eurotiomycetes</taxon>
        <taxon>Eurotiomycetidae</taxon>
        <taxon>Eurotiales</taxon>
        <taxon>Aspergillaceae</taxon>
        <taxon>Aspergillus</taxon>
        <taxon>Aspergillus subgen. Circumdati</taxon>
    </lineage>
</organism>
<dbReference type="STRING" id="1450539.A0A318ZX12"/>
<sequence length="360" mass="41065">MAQLAMNSRLLRCQNASTLGRTVGSYTQNRTYLSSAKVPSFDNAPKKIKSGLNKFRNEVFIPLNLSEQQKLLIYRKKHQGTLDEHPVTVAISEEEEYRLQPMEFTAQPRNSKANELIRRMKTEDDWKQLPAFLTALHNVNRKLNLEMVVRRAGMNDAMKFILAAAQAKDTGFSLRSPGLVQKIFFELHLHAQKHGFKGPEVDRMLRLAQSFVDLMGLPRHVNNNPAKDPRRRPAVIGVLLELSAARALDKFGGKDTDGLVRAYSERLLASLNNKHFRLEMKKPNLYRNWTKIDGKLEQVVPIYNALVLTQKTAIDATISKTMKDRAKTMRDWVHLMRNAAPNSVRKHPMRGLGNSRELCT</sequence>
<evidence type="ECO:0000313" key="2">
    <source>
        <dbReference type="Proteomes" id="UP000248349"/>
    </source>
</evidence>
<dbReference type="OrthoDB" id="5405126at2759"/>
<accession>A0A318ZX12</accession>
<name>A0A318ZX12_9EURO</name>
<keyword evidence="2" id="KW-1185">Reference proteome</keyword>
<evidence type="ECO:0000313" key="1">
    <source>
        <dbReference type="EMBL" id="PYH48853.1"/>
    </source>
</evidence>
<protein>
    <submittedName>
        <fullName evidence="1">Uncharacterized protein</fullName>
    </submittedName>
</protein>
<dbReference type="AlphaFoldDB" id="A0A318ZX12"/>
<dbReference type="GeneID" id="37072759"/>